<dbReference type="InterPro" id="IPR014908">
    <property type="entry name" value="Nucleoporin_Nup133/Nup155_N"/>
</dbReference>
<evidence type="ECO:0008006" key="17">
    <source>
        <dbReference type="Google" id="ProtNLM"/>
    </source>
</evidence>
<dbReference type="GO" id="GO:0051028">
    <property type="term" value="P:mRNA transport"/>
    <property type="evidence" value="ECO:0007669"/>
    <property type="project" value="UniProtKB-KW"/>
</dbReference>
<dbReference type="GO" id="GO:0044611">
    <property type="term" value="C:nuclear pore inner ring"/>
    <property type="evidence" value="ECO:0007669"/>
    <property type="project" value="TreeGrafter"/>
</dbReference>
<dbReference type="PANTHER" id="PTHR10350:SF6">
    <property type="entry name" value="NUCLEAR PORE COMPLEX PROTEIN NUP155"/>
    <property type="match status" value="1"/>
</dbReference>
<keyword evidence="7" id="KW-0653">Protein transport</keyword>
<sequence length="1346" mass="148775">MTPGPGTRPAQPVFRAPTAQPTAPVQPQQSVVAAAPIQAQTLSPVERAARTINQTLAQEARYPDLDSYITQGISSDCDIPANAALAPFQQVKTYNIPDRIFEQYNEAQVATMMGLFAEINHAWVVIDNALYLWDYTHPNPELIGFEDQPNIITAVRLVKPRAKVFIDAITHLLVVATTTDMILIGVAHEKNADGISTVSLYQTRMQASVRGIGVKCIEGSAKTGRIFFGGEVTDDVYELTYQQEEKWFGSKCGTVNHVSRSMVNYVNNQLKLSFGTSLLNPVLNLVQSASKENVMQMVVDDSRNLLYTLSNLSTIRVFHMKNMASLDCVITRSFATLRTQIGHMVARSELISSKTAIVAISPISATEAARLNLVAVTNTGCRIFLSATSGGFYSTDIASAPTSMQVHHVKFPPGNTTLVPQNSVVGGYQGMPAIDTNSPVLSLTTKSARFAPGYFLYFVQADGASEKLFLSAPDAGRISRPYEPAQLPRYAELGQWIPLGSSMQDIGQVTEAFGATTSPLGFGNELAVQFDKPTSEFAILTNTGVHTIRRRRLVDVLASAIQHGGGDEGLEAEMKHFVRVYGRSEMCATALAVACGQATDVTADYRVARLNDQATLDFARKAFIEYGGKPTYNENLQLDNNTAQIDNVRPSPRHEGIALYISRVVRSLWKAPVLQEGVTPAGGFTVTPTVDLAKLQGVQRDLTHLQEFLDTNKTFIDGLAGPEALGRVATQQEEIALQGEHRALNSLVKLLVNIIEGISFVLVLFDEGVDEIVVALPDTIRQRVRELTFEGLFCAATGKDLAKELVKAIVNRSIDKGSNVDTVAEALRRRCGSFCSADDVVIFKAQEKLKKASEAGANSDVGRALLNDSLSLFQRVAGSLSMEHLQGAIQQYIGMAFFAGAIRLALKVAQQLDRGNRALAYIRDGSPEIDPRKEAFDARKACYNLVHDIVEAVDASSQTEPEMVDGQLTASAKRRNEAYQEINDSDDEVFQTNLYDWYLERGQSDRLLDIDSPYVISYLQRKSVEEAGHADLLWRYYAHHHSFFEAATVQLQLAKSGFDLTLDKRIQYLSQAKSNASTRFNGLAEVHNTRQSRQELLREASDLLDLANIQSDILLRMMSEPRLTGERRPQVLKELNGQILPLDDLYNNFCDQAGYYDISLQIYQCADYRNPADIRATWQNLLEQTHDRAVENNNTPWEMVAETVRSLGPKLGLSDTTFNIAMVLPLLERYAITHQRGVGPSSWVVDVFLDLGVPHESIVASLEATFYNNEAPFAQRQRRWIANDIVYVVERWYDESTRVGGFAFGEVENAASVQELLRAVEQSGALDVEWVEIAQELRARIELVLR</sequence>
<evidence type="ECO:0000256" key="2">
    <source>
        <dbReference type="ARBA" id="ARBA00004567"/>
    </source>
</evidence>
<dbReference type="Proteomes" id="UP000799438">
    <property type="component" value="Unassembled WGS sequence"/>
</dbReference>
<dbReference type="GO" id="GO:0051292">
    <property type="term" value="P:nuclear pore complex assembly"/>
    <property type="evidence" value="ECO:0007669"/>
    <property type="project" value="UniProtKB-ARBA"/>
</dbReference>
<dbReference type="GeneID" id="54300725"/>
<evidence type="ECO:0000256" key="1">
    <source>
        <dbReference type="ARBA" id="ARBA00004335"/>
    </source>
</evidence>
<evidence type="ECO:0000313" key="16">
    <source>
        <dbReference type="Proteomes" id="UP000799438"/>
    </source>
</evidence>
<dbReference type="Pfam" id="PF03177">
    <property type="entry name" value="Nucleoporin_C"/>
    <property type="match status" value="1"/>
</dbReference>
<feature type="domain" description="Nucleoporin Nup133/Nup155-like N-terminal" evidence="14">
    <location>
        <begin position="87"/>
        <end position="546"/>
    </location>
</feature>
<accession>A0A6A6BER4</accession>
<dbReference type="GO" id="GO:0000972">
    <property type="term" value="P:transcription-dependent tethering of RNA polymerase II gene DNA at nuclear periphery"/>
    <property type="evidence" value="ECO:0007669"/>
    <property type="project" value="TreeGrafter"/>
</dbReference>
<keyword evidence="8" id="KW-0811">Translocation</keyword>
<dbReference type="InterPro" id="IPR042538">
    <property type="entry name" value="Nucleoporin_Nup155_C_3"/>
</dbReference>
<name>A0A6A6BER4_9PEZI</name>
<proteinExistence type="inferred from homology"/>
<dbReference type="RefSeq" id="XP_033397130.1">
    <property type="nucleotide sequence ID" value="XM_033543228.1"/>
</dbReference>
<keyword evidence="6" id="KW-0509">mRNA transport</keyword>
<dbReference type="OrthoDB" id="338970at2759"/>
<evidence type="ECO:0000256" key="10">
    <source>
        <dbReference type="ARBA" id="ARBA00023136"/>
    </source>
</evidence>
<keyword evidence="9" id="KW-0906">Nuclear pore complex</keyword>
<evidence type="ECO:0000259" key="14">
    <source>
        <dbReference type="Pfam" id="PF08801"/>
    </source>
</evidence>
<evidence type="ECO:0000256" key="4">
    <source>
        <dbReference type="ARBA" id="ARBA00007373"/>
    </source>
</evidence>
<evidence type="ECO:0000256" key="7">
    <source>
        <dbReference type="ARBA" id="ARBA00022927"/>
    </source>
</evidence>
<feature type="region of interest" description="Disordered" evidence="12">
    <location>
        <begin position="1"/>
        <end position="25"/>
    </location>
</feature>
<dbReference type="GO" id="GO:0031965">
    <property type="term" value="C:nuclear membrane"/>
    <property type="evidence" value="ECO:0007669"/>
    <property type="project" value="UniProtKB-SubCell"/>
</dbReference>
<keyword evidence="10" id="KW-0472">Membrane</keyword>
<evidence type="ECO:0000256" key="12">
    <source>
        <dbReference type="SAM" id="MobiDB-lite"/>
    </source>
</evidence>
<evidence type="ECO:0000313" key="15">
    <source>
        <dbReference type="EMBL" id="KAF2141417.1"/>
    </source>
</evidence>
<dbReference type="Gene3D" id="1.20.120.1880">
    <property type="entry name" value="Nucleoporin, helical C-terminal domain"/>
    <property type="match status" value="1"/>
</dbReference>
<dbReference type="InterPro" id="IPR042533">
    <property type="entry name" value="Nucleoporin_Nup155_C_1"/>
</dbReference>
<evidence type="ECO:0000256" key="9">
    <source>
        <dbReference type="ARBA" id="ARBA00023132"/>
    </source>
</evidence>
<dbReference type="Gene3D" id="1.20.58.1780">
    <property type="match status" value="1"/>
</dbReference>
<comment type="subcellular location">
    <subcellularLocation>
        <location evidence="1">Nucleus membrane</location>
        <topology evidence="1">Peripheral membrane protein</topology>
        <orientation evidence="1">Cytoplasmic side</orientation>
    </subcellularLocation>
    <subcellularLocation>
        <location evidence="3">Nucleus membrane</location>
        <topology evidence="3">Peripheral membrane protein</topology>
        <orientation evidence="3">Nucleoplasmic side</orientation>
    </subcellularLocation>
    <subcellularLocation>
        <location evidence="2">Nucleus</location>
        <location evidence="2">Nuclear pore complex</location>
    </subcellularLocation>
</comment>
<evidence type="ECO:0000256" key="5">
    <source>
        <dbReference type="ARBA" id="ARBA00022448"/>
    </source>
</evidence>
<dbReference type="InterPro" id="IPR004870">
    <property type="entry name" value="Nucleoporin_Nup155"/>
</dbReference>
<dbReference type="Pfam" id="PF08801">
    <property type="entry name" value="Nucleoporin_N"/>
    <property type="match status" value="1"/>
</dbReference>
<keyword evidence="11" id="KW-0539">Nucleus</keyword>
<organism evidence="15 16">
    <name type="scientific">Aplosporella prunicola CBS 121167</name>
    <dbReference type="NCBI Taxonomy" id="1176127"/>
    <lineage>
        <taxon>Eukaryota</taxon>
        <taxon>Fungi</taxon>
        <taxon>Dikarya</taxon>
        <taxon>Ascomycota</taxon>
        <taxon>Pezizomycotina</taxon>
        <taxon>Dothideomycetes</taxon>
        <taxon>Dothideomycetes incertae sedis</taxon>
        <taxon>Botryosphaeriales</taxon>
        <taxon>Aplosporellaceae</taxon>
        <taxon>Aplosporella</taxon>
    </lineage>
</organism>
<dbReference type="InterPro" id="IPR042537">
    <property type="entry name" value="Nucleoporin_Nup155_C_2"/>
</dbReference>
<evidence type="ECO:0000259" key="13">
    <source>
        <dbReference type="Pfam" id="PF03177"/>
    </source>
</evidence>
<evidence type="ECO:0000256" key="8">
    <source>
        <dbReference type="ARBA" id="ARBA00023010"/>
    </source>
</evidence>
<dbReference type="PANTHER" id="PTHR10350">
    <property type="entry name" value="NUCLEAR PORE COMPLEX PROTEIN NUP155"/>
    <property type="match status" value="1"/>
</dbReference>
<feature type="domain" description="Nucleoporin Nup133/Nup155-like C-terminal" evidence="13">
    <location>
        <begin position="651"/>
        <end position="1321"/>
    </location>
</feature>
<keyword evidence="5" id="KW-0813">Transport</keyword>
<comment type="similarity">
    <text evidence="4">Belongs to the non-repetitive/WGA-negative nucleoporin family.</text>
</comment>
<dbReference type="GO" id="GO:0036228">
    <property type="term" value="P:protein localization to nuclear inner membrane"/>
    <property type="evidence" value="ECO:0007669"/>
    <property type="project" value="TreeGrafter"/>
</dbReference>
<protein>
    <recommendedName>
        <fullName evidence="17">Nucleoporin Nup133/Nup155-like N-terminal domain-containing protein</fullName>
    </recommendedName>
</protein>
<evidence type="ECO:0000256" key="3">
    <source>
        <dbReference type="ARBA" id="ARBA00004620"/>
    </source>
</evidence>
<dbReference type="GO" id="GO:0006405">
    <property type="term" value="P:RNA export from nucleus"/>
    <property type="evidence" value="ECO:0007669"/>
    <property type="project" value="TreeGrafter"/>
</dbReference>
<dbReference type="GO" id="GO:0017056">
    <property type="term" value="F:structural constituent of nuclear pore"/>
    <property type="evidence" value="ECO:0007669"/>
    <property type="project" value="InterPro"/>
</dbReference>
<dbReference type="GO" id="GO:0006606">
    <property type="term" value="P:protein import into nucleus"/>
    <property type="evidence" value="ECO:0007669"/>
    <property type="project" value="TreeGrafter"/>
</dbReference>
<evidence type="ECO:0000256" key="11">
    <source>
        <dbReference type="ARBA" id="ARBA00023242"/>
    </source>
</evidence>
<dbReference type="InterPro" id="IPR007187">
    <property type="entry name" value="Nucleoporin_Nup133/Nup155_C"/>
</dbReference>
<dbReference type="Gene3D" id="1.25.40.440">
    <property type="entry name" value="Nucleoporin, helical domain, central subdomain"/>
    <property type="match status" value="1"/>
</dbReference>
<dbReference type="FunFam" id="1.20.58.1780:FF:000003">
    <property type="entry name" value="Non-repetitive nucleoporin, putative"/>
    <property type="match status" value="1"/>
</dbReference>
<dbReference type="FunFam" id="1.25.40.440:FF:000001">
    <property type="entry name" value="Nuclear pore complex subunit"/>
    <property type="match status" value="1"/>
</dbReference>
<dbReference type="EMBL" id="ML995487">
    <property type="protein sequence ID" value="KAF2141417.1"/>
    <property type="molecule type" value="Genomic_DNA"/>
</dbReference>
<reference evidence="15" key="1">
    <citation type="journal article" date="2020" name="Stud. Mycol.">
        <title>101 Dothideomycetes genomes: a test case for predicting lifestyles and emergence of pathogens.</title>
        <authorList>
            <person name="Haridas S."/>
            <person name="Albert R."/>
            <person name="Binder M."/>
            <person name="Bloem J."/>
            <person name="Labutti K."/>
            <person name="Salamov A."/>
            <person name="Andreopoulos B."/>
            <person name="Baker S."/>
            <person name="Barry K."/>
            <person name="Bills G."/>
            <person name="Bluhm B."/>
            <person name="Cannon C."/>
            <person name="Castanera R."/>
            <person name="Culley D."/>
            <person name="Daum C."/>
            <person name="Ezra D."/>
            <person name="Gonzalez J."/>
            <person name="Henrissat B."/>
            <person name="Kuo A."/>
            <person name="Liang C."/>
            <person name="Lipzen A."/>
            <person name="Lutzoni F."/>
            <person name="Magnuson J."/>
            <person name="Mondo S."/>
            <person name="Nolan M."/>
            <person name="Ohm R."/>
            <person name="Pangilinan J."/>
            <person name="Park H.-J."/>
            <person name="Ramirez L."/>
            <person name="Alfaro M."/>
            <person name="Sun H."/>
            <person name="Tritt A."/>
            <person name="Yoshinaga Y."/>
            <person name="Zwiers L.-H."/>
            <person name="Turgeon B."/>
            <person name="Goodwin S."/>
            <person name="Spatafora J."/>
            <person name="Crous P."/>
            <person name="Grigoriev I."/>
        </authorList>
    </citation>
    <scope>NUCLEOTIDE SEQUENCE</scope>
    <source>
        <strain evidence="15">CBS 121167</strain>
    </source>
</reference>
<dbReference type="FunFam" id="1.25.40.450:FF:000002">
    <property type="entry name" value="Putative non-repetitive nucleoporin"/>
    <property type="match status" value="1"/>
</dbReference>
<dbReference type="Gene3D" id="1.25.40.450">
    <property type="entry name" value="Nucleoporin, helical domain, N-terminal subdomain"/>
    <property type="match status" value="1"/>
</dbReference>
<keyword evidence="16" id="KW-1185">Reference proteome</keyword>
<feature type="compositionally biased region" description="Low complexity" evidence="12">
    <location>
        <begin position="16"/>
        <end position="25"/>
    </location>
</feature>
<gene>
    <name evidence="15" type="ORF">K452DRAFT_309183</name>
</gene>
<evidence type="ECO:0000256" key="6">
    <source>
        <dbReference type="ARBA" id="ARBA00022816"/>
    </source>
</evidence>